<feature type="region of interest" description="Disordered" evidence="2">
    <location>
        <begin position="71"/>
        <end position="115"/>
    </location>
</feature>
<dbReference type="WBParaSite" id="TCNE_0000815001-mRNA-1">
    <property type="protein sequence ID" value="TCNE_0000815001-mRNA-1"/>
    <property type="gene ID" value="TCNE_0000815001"/>
</dbReference>
<dbReference type="GO" id="GO:0005634">
    <property type="term" value="C:nucleus"/>
    <property type="evidence" value="ECO:0007669"/>
    <property type="project" value="TreeGrafter"/>
</dbReference>
<dbReference type="InterPro" id="IPR012989">
    <property type="entry name" value="SEP_domain"/>
</dbReference>
<evidence type="ECO:0000313" key="5">
    <source>
        <dbReference type="EMBL" id="VDM39471.1"/>
    </source>
</evidence>
<protein>
    <submittedName>
        <fullName evidence="7">UBX domain-containing protein</fullName>
    </submittedName>
</protein>
<dbReference type="AlphaFoldDB" id="A0A183UI30"/>
<dbReference type="FunFam" id="3.30.420.210:FF:000002">
    <property type="entry name" value="UBX domain-containing protein 1"/>
    <property type="match status" value="1"/>
</dbReference>
<dbReference type="Proteomes" id="UP000050794">
    <property type="component" value="Unassembled WGS sequence"/>
</dbReference>
<reference evidence="7" key="1">
    <citation type="submission" date="2016-06" db="UniProtKB">
        <authorList>
            <consortium name="WormBaseParasite"/>
        </authorList>
    </citation>
    <scope>IDENTIFICATION</scope>
</reference>
<dbReference type="PANTHER" id="PTHR23333:SF20">
    <property type="entry name" value="NSFL1 COFACTOR P47"/>
    <property type="match status" value="1"/>
</dbReference>
<dbReference type="InterPro" id="IPR001012">
    <property type="entry name" value="UBX_dom"/>
</dbReference>
<dbReference type="Gene3D" id="3.10.20.90">
    <property type="entry name" value="Phosphatidylinositol 3-kinase Catalytic Subunit, Chain A, domain 1"/>
    <property type="match status" value="1"/>
</dbReference>
<reference evidence="5 6" key="2">
    <citation type="submission" date="2018-11" db="EMBL/GenBank/DDBJ databases">
        <authorList>
            <consortium name="Pathogen Informatics"/>
        </authorList>
    </citation>
    <scope>NUCLEOTIDE SEQUENCE [LARGE SCALE GENOMIC DNA]</scope>
</reference>
<dbReference type="PROSITE" id="PS51399">
    <property type="entry name" value="SEP"/>
    <property type="match status" value="1"/>
</dbReference>
<dbReference type="SUPFAM" id="SSF102848">
    <property type="entry name" value="NSFL1 (p97 ATPase) cofactor p47, SEP domain"/>
    <property type="match status" value="1"/>
</dbReference>
<dbReference type="CDD" id="cd01770">
    <property type="entry name" value="UBX_UBXN2"/>
    <property type="match status" value="1"/>
</dbReference>
<dbReference type="GO" id="GO:0061025">
    <property type="term" value="P:membrane fusion"/>
    <property type="evidence" value="ECO:0007669"/>
    <property type="project" value="TreeGrafter"/>
</dbReference>
<evidence type="ECO:0000256" key="1">
    <source>
        <dbReference type="ARBA" id="ARBA00007355"/>
    </source>
</evidence>
<dbReference type="SMART" id="SM00166">
    <property type="entry name" value="UBX"/>
    <property type="match status" value="1"/>
</dbReference>
<proteinExistence type="inferred from homology"/>
<dbReference type="GO" id="GO:0031468">
    <property type="term" value="P:nuclear membrane reassembly"/>
    <property type="evidence" value="ECO:0007669"/>
    <property type="project" value="TreeGrafter"/>
</dbReference>
<dbReference type="InterPro" id="IPR007763">
    <property type="entry name" value="NDUFA12"/>
</dbReference>
<comment type="similarity">
    <text evidence="1">Belongs to the complex I NDUFA12 subunit family.</text>
</comment>
<dbReference type="InterPro" id="IPR029071">
    <property type="entry name" value="Ubiquitin-like_domsf"/>
</dbReference>
<dbReference type="Pfam" id="PF00789">
    <property type="entry name" value="UBX"/>
    <property type="match status" value="1"/>
</dbReference>
<feature type="domain" description="SEP" evidence="4">
    <location>
        <begin position="119"/>
        <end position="183"/>
    </location>
</feature>
<dbReference type="GO" id="GO:0045271">
    <property type="term" value="C:respiratory chain complex I"/>
    <property type="evidence" value="ECO:0007669"/>
    <property type="project" value="InterPro"/>
</dbReference>
<dbReference type="GO" id="GO:0043130">
    <property type="term" value="F:ubiquitin binding"/>
    <property type="evidence" value="ECO:0007669"/>
    <property type="project" value="TreeGrafter"/>
</dbReference>
<name>A0A183UI30_TOXCA</name>
<gene>
    <name evidence="5" type="ORF">TCNE_LOCUS8150</name>
</gene>
<dbReference type="EMBL" id="UYWY01019836">
    <property type="protein sequence ID" value="VDM39471.1"/>
    <property type="molecule type" value="Genomic_DNA"/>
</dbReference>
<feature type="compositionally biased region" description="Polar residues" evidence="2">
    <location>
        <begin position="39"/>
        <end position="52"/>
    </location>
</feature>
<dbReference type="GO" id="GO:0000045">
    <property type="term" value="P:autophagosome assembly"/>
    <property type="evidence" value="ECO:0007669"/>
    <property type="project" value="TreeGrafter"/>
</dbReference>
<dbReference type="PROSITE" id="PS50033">
    <property type="entry name" value="UBX"/>
    <property type="match status" value="1"/>
</dbReference>
<evidence type="ECO:0000256" key="2">
    <source>
        <dbReference type="SAM" id="MobiDB-lite"/>
    </source>
</evidence>
<sequence>MSDRKFATLSGLGKSERRSRSPSSSGGSSDDEKRRQAVFSGQQVLGPSSSSRAGREDLIAQVFDAARAHGAETLTPEENARRGTQNAIKFGSGGYRLGDSHRPSESVPAVHANDDQPEQQEVTLTMWENGFSVDDGPLRQFDDPENRSFLQSIMQGRIPMELVRLYPSRTIDLRMERKSEAYKAPKPKPFSGHGQRLGDIVPPVLGAGVVGQKTSTGEVHSSTDSAAPSVDAVKQAQDAITLRDGEPTTQVQIRLPNGRRIIGRFNHSHTVEEVRSFIVAAIPEFAFQPFCLMTTFPSKVIEAERETLKDAGLLNSVIVVRQGTVDLYGYSAEGREMGLLELTGFDKVLKAFRIIKQIGGIRAAIRKRYLMDETRVGTLVGEDKFGNKYYEDNEYFMPRNRWVEYPVHRWLEYDATQIPPEWYRWLHHICDEPPTKKPPTNPKWVLDHEENLSIFEKKKFIPYSTTRPKITGWEPGMRTEKP</sequence>
<dbReference type="Pfam" id="PF08059">
    <property type="entry name" value="SEP"/>
    <property type="match status" value="1"/>
</dbReference>
<dbReference type="InterPro" id="IPR036241">
    <property type="entry name" value="NSFL1C_SEP_dom_sf"/>
</dbReference>
<dbReference type="GO" id="GO:0043161">
    <property type="term" value="P:proteasome-mediated ubiquitin-dependent protein catabolic process"/>
    <property type="evidence" value="ECO:0007669"/>
    <property type="project" value="TreeGrafter"/>
</dbReference>
<evidence type="ECO:0000313" key="7">
    <source>
        <dbReference type="WBParaSite" id="TCNE_0000815001-mRNA-1"/>
    </source>
</evidence>
<dbReference type="Gene3D" id="3.30.420.210">
    <property type="entry name" value="SEP domain"/>
    <property type="match status" value="1"/>
</dbReference>
<keyword evidence="6" id="KW-1185">Reference proteome</keyword>
<evidence type="ECO:0000313" key="6">
    <source>
        <dbReference type="Proteomes" id="UP000050794"/>
    </source>
</evidence>
<dbReference type="SUPFAM" id="SSF54236">
    <property type="entry name" value="Ubiquitin-like"/>
    <property type="match status" value="1"/>
</dbReference>
<feature type="region of interest" description="Disordered" evidence="2">
    <location>
        <begin position="1"/>
        <end position="57"/>
    </location>
</feature>
<feature type="domain" description="UBX" evidence="3">
    <location>
        <begin position="244"/>
        <end position="321"/>
    </location>
</feature>
<dbReference type="Pfam" id="PF05071">
    <property type="entry name" value="NDUFA12"/>
    <property type="match status" value="1"/>
</dbReference>
<organism evidence="6 7">
    <name type="scientific">Toxocara canis</name>
    <name type="common">Canine roundworm</name>
    <dbReference type="NCBI Taxonomy" id="6265"/>
    <lineage>
        <taxon>Eukaryota</taxon>
        <taxon>Metazoa</taxon>
        <taxon>Ecdysozoa</taxon>
        <taxon>Nematoda</taxon>
        <taxon>Chromadorea</taxon>
        <taxon>Rhabditida</taxon>
        <taxon>Spirurina</taxon>
        <taxon>Ascaridomorpha</taxon>
        <taxon>Ascaridoidea</taxon>
        <taxon>Toxocaridae</taxon>
        <taxon>Toxocara</taxon>
    </lineage>
</organism>
<evidence type="ECO:0000259" key="4">
    <source>
        <dbReference type="PROSITE" id="PS51399"/>
    </source>
</evidence>
<dbReference type="GO" id="GO:0007030">
    <property type="term" value="P:Golgi organization"/>
    <property type="evidence" value="ECO:0007669"/>
    <property type="project" value="TreeGrafter"/>
</dbReference>
<dbReference type="PANTHER" id="PTHR23333">
    <property type="entry name" value="UBX DOMAIN CONTAINING PROTEIN"/>
    <property type="match status" value="1"/>
</dbReference>
<dbReference type="GO" id="GO:0005829">
    <property type="term" value="C:cytosol"/>
    <property type="evidence" value="ECO:0007669"/>
    <property type="project" value="TreeGrafter"/>
</dbReference>
<evidence type="ECO:0000259" key="3">
    <source>
        <dbReference type="PROSITE" id="PS50033"/>
    </source>
</evidence>
<accession>A0A183UI30</accession>
<dbReference type="SMART" id="SM00553">
    <property type="entry name" value="SEP"/>
    <property type="match status" value="1"/>
</dbReference>